<proteinExistence type="predicted"/>
<evidence type="ECO:0000313" key="2">
    <source>
        <dbReference type="Proteomes" id="UP000030718"/>
    </source>
</evidence>
<dbReference type="EMBL" id="KP007362">
    <property type="protein sequence ID" value="AIZ02763.1"/>
    <property type="molecule type" value="Genomic_DNA"/>
</dbReference>
<keyword evidence="2" id="KW-1185">Reference proteome</keyword>
<accession>A0A0A7HDK5</accession>
<dbReference type="Proteomes" id="UP000030718">
    <property type="component" value="Segment"/>
</dbReference>
<dbReference type="GeneID" id="26640419"/>
<evidence type="ECO:0000313" key="1">
    <source>
        <dbReference type="EMBL" id="AIZ02763.1"/>
    </source>
</evidence>
<name>A0A0A7HDK5_9CAUD</name>
<dbReference type="KEGG" id="vg:26640419"/>
<sequence>MSIAIYIKSESCDSYLYSYDKGTPEVEIKDDLEIDLDLFRPISEYRVQTSSSESPSTETRIEIIMAEIFKKSWERDDE</sequence>
<dbReference type="RefSeq" id="YP_009213963.1">
    <property type="nucleotide sequence ID" value="NC_028957.1"/>
</dbReference>
<gene>
    <name evidence="1" type="ORF">VR26_126</name>
</gene>
<protein>
    <submittedName>
        <fullName evidence="1">Uncharacterized protein</fullName>
    </submittedName>
</protein>
<organism evidence="1 2">
    <name type="scientific">Escherichia phage vB_EcoM_VR26</name>
    <dbReference type="NCBI Taxonomy" id="1567029"/>
    <lineage>
        <taxon>Viruses</taxon>
        <taxon>Duplodnaviria</taxon>
        <taxon>Heunggongvirae</taxon>
        <taxon>Uroviricota</taxon>
        <taxon>Caudoviricetes</taxon>
        <taxon>Pantevenvirales</taxon>
        <taxon>Straboviridae</taxon>
        <taxon>Tevenvirinae</taxon>
        <taxon>Gaprivervirus</taxon>
        <taxon>Gaprivervirus vr26</taxon>
    </lineage>
</organism>
<reference evidence="1 2" key="1">
    <citation type="submission" date="2014-10" db="EMBL/GenBank/DDBJ databases">
        <title>VR bacteriophages - a small but diverse group of low-temperature viruses.</title>
        <authorList>
            <person name="Kaliniene L."/>
            <person name="Meskys R."/>
            <person name="Simoliunas E."/>
            <person name="Zajanckauskaite A."/>
            <person name="Truncaite L."/>
        </authorList>
    </citation>
    <scope>NUCLEOTIDE SEQUENCE [LARGE SCALE GENOMIC DNA]</scope>
</reference>